<sequence>EKVSIAQIMAEYAGIPRELAYDLWVYKQLWPLYVVMAESFRPEIRKLTGSANEIAEQTNKILTEEKTILELKRTQPIERPAASARTRKFVDVYQKLQHPELEAGGRINISALLW</sequence>
<evidence type="ECO:0000313" key="1">
    <source>
        <dbReference type="EMBL" id="GAH22313.1"/>
    </source>
</evidence>
<feature type="non-terminal residue" evidence="1">
    <location>
        <position position="1"/>
    </location>
</feature>
<gene>
    <name evidence="1" type="ORF">S01H4_65047</name>
</gene>
<dbReference type="EMBL" id="BART01039660">
    <property type="protein sequence ID" value="GAH22313.1"/>
    <property type="molecule type" value="Genomic_DNA"/>
</dbReference>
<dbReference type="AlphaFoldDB" id="X1FNF3"/>
<feature type="non-terminal residue" evidence="1">
    <location>
        <position position="114"/>
    </location>
</feature>
<proteinExistence type="predicted"/>
<protein>
    <submittedName>
        <fullName evidence="1">Uncharacterized protein</fullName>
    </submittedName>
</protein>
<reference evidence="1" key="1">
    <citation type="journal article" date="2014" name="Front. Microbiol.">
        <title>High frequency of phylogenetically diverse reductive dehalogenase-homologous genes in deep subseafloor sedimentary metagenomes.</title>
        <authorList>
            <person name="Kawai M."/>
            <person name="Futagami T."/>
            <person name="Toyoda A."/>
            <person name="Takaki Y."/>
            <person name="Nishi S."/>
            <person name="Hori S."/>
            <person name="Arai W."/>
            <person name="Tsubouchi T."/>
            <person name="Morono Y."/>
            <person name="Uchiyama I."/>
            <person name="Ito T."/>
            <person name="Fujiyama A."/>
            <person name="Inagaki F."/>
            <person name="Takami H."/>
        </authorList>
    </citation>
    <scope>NUCLEOTIDE SEQUENCE</scope>
    <source>
        <strain evidence="1">Expedition CK06-06</strain>
    </source>
</reference>
<comment type="caution">
    <text evidence="1">The sequence shown here is derived from an EMBL/GenBank/DDBJ whole genome shotgun (WGS) entry which is preliminary data.</text>
</comment>
<accession>X1FNF3</accession>
<organism evidence="1">
    <name type="scientific">marine sediment metagenome</name>
    <dbReference type="NCBI Taxonomy" id="412755"/>
    <lineage>
        <taxon>unclassified sequences</taxon>
        <taxon>metagenomes</taxon>
        <taxon>ecological metagenomes</taxon>
    </lineage>
</organism>
<name>X1FNF3_9ZZZZ</name>